<feature type="domain" description="S1 motif" evidence="2">
    <location>
        <begin position="147"/>
        <end position="208"/>
    </location>
</feature>
<gene>
    <name evidence="3" type="ORF">CLCY_1c02300</name>
</gene>
<dbReference type="PANTHER" id="PTHR37296:SF1">
    <property type="entry name" value="CONSERVED VIRULENCE FACTOR B"/>
    <property type="match status" value="1"/>
</dbReference>
<sequence>MIELGKIQKLRVIREVSFGVYLNFEEDSNGEDILLPIKQVPENIEIGDEIEVFVYRDSEDRIIATTKKPKITMDNLAVLEVVDNTSIGAFLDWGLEKDLFLPFKQQLKKVVKGNSYLVGLYIDKANRLCATMKVYDMLSSESPYTENDMVQGTIYKINNEIGAFVAVDDKYHGLILNKEFYGDYKEGDSVEVRVKKVRNDGKLELSLRKQAYKEIESDSKRIMDALEENKGEIMLNDKSDPEDIKNKLSMSKGAFKRAVGRLLKEGAIEITDKSIRRTW</sequence>
<dbReference type="AlphaFoldDB" id="A0A0J8FZH7"/>
<dbReference type="PATRIC" id="fig|1121307.3.peg.593"/>
<dbReference type="GO" id="GO:0003676">
    <property type="term" value="F:nucleic acid binding"/>
    <property type="evidence" value="ECO:0007669"/>
    <property type="project" value="InterPro"/>
</dbReference>
<evidence type="ECO:0000259" key="2">
    <source>
        <dbReference type="PROSITE" id="PS50126"/>
    </source>
</evidence>
<dbReference type="EMBL" id="LFVU01000028">
    <property type="protein sequence ID" value="KMT20996.1"/>
    <property type="molecule type" value="Genomic_DNA"/>
</dbReference>
<comment type="similarity">
    <text evidence="1">Belongs to the CvfB family.</text>
</comment>
<dbReference type="Pfam" id="PF21543">
    <property type="entry name" value="CvfB_2nd"/>
    <property type="match status" value="1"/>
</dbReference>
<evidence type="ECO:0000313" key="3">
    <source>
        <dbReference type="EMBL" id="KMT20996.1"/>
    </source>
</evidence>
<dbReference type="Proteomes" id="UP000036756">
    <property type="component" value="Unassembled WGS sequence"/>
</dbReference>
<dbReference type="InterPro" id="IPR039566">
    <property type="entry name" value="CvfB_S1_st"/>
</dbReference>
<dbReference type="Gene3D" id="1.10.10.10">
    <property type="entry name" value="Winged helix-like DNA-binding domain superfamily/Winged helix DNA-binding domain"/>
    <property type="match status" value="1"/>
</dbReference>
<dbReference type="Pfam" id="PF13509">
    <property type="entry name" value="S1_2"/>
    <property type="match status" value="2"/>
</dbReference>
<proteinExistence type="inferred from homology"/>
<dbReference type="InterPro" id="IPR003029">
    <property type="entry name" value="S1_domain"/>
</dbReference>
<keyword evidence="4" id="KW-1185">Reference proteome</keyword>
<dbReference type="Gene3D" id="2.40.50.140">
    <property type="entry name" value="Nucleic acid-binding proteins"/>
    <property type="match status" value="2"/>
</dbReference>
<dbReference type="SUPFAM" id="SSF50249">
    <property type="entry name" value="Nucleic acid-binding proteins"/>
    <property type="match status" value="1"/>
</dbReference>
<comment type="caution">
    <text evidence="3">The sequence shown here is derived from an EMBL/GenBank/DDBJ whole genome shotgun (WGS) entry which is preliminary data.</text>
</comment>
<dbReference type="PROSITE" id="PS50126">
    <property type="entry name" value="S1"/>
    <property type="match status" value="1"/>
</dbReference>
<evidence type="ECO:0000256" key="1">
    <source>
        <dbReference type="PIRNR" id="PIRNR012524"/>
    </source>
</evidence>
<dbReference type="InterPro" id="IPR040764">
    <property type="entry name" value="CvfB_WH"/>
</dbReference>
<dbReference type="PANTHER" id="PTHR37296">
    <property type="entry name" value="CONSERVED VIRULENCE FACTOR B"/>
    <property type="match status" value="1"/>
</dbReference>
<name>A0A0J8FZH7_CLOCY</name>
<dbReference type="PIRSF" id="PIRSF012524">
    <property type="entry name" value="YitL_S1"/>
    <property type="match status" value="1"/>
</dbReference>
<organism evidence="3 4">
    <name type="scientific">Clostridium cylindrosporum DSM 605</name>
    <dbReference type="NCBI Taxonomy" id="1121307"/>
    <lineage>
        <taxon>Bacteria</taxon>
        <taxon>Bacillati</taxon>
        <taxon>Bacillota</taxon>
        <taxon>Clostridia</taxon>
        <taxon>Eubacteriales</taxon>
        <taxon>Clostridiaceae</taxon>
        <taxon>Clostridium</taxon>
    </lineage>
</organism>
<accession>A0A0J8FZH7</accession>
<dbReference type="InterPro" id="IPR012340">
    <property type="entry name" value="NA-bd_OB-fold"/>
</dbReference>
<dbReference type="SMART" id="SM00316">
    <property type="entry name" value="S1"/>
    <property type="match status" value="2"/>
</dbReference>
<reference evidence="3 4" key="1">
    <citation type="submission" date="2015-06" db="EMBL/GenBank/DDBJ databases">
        <title>Draft genome sequence of the purine-degrading Clostridium cylindrosporum HC-1 (DSM 605).</title>
        <authorList>
            <person name="Poehlein A."/>
            <person name="Schiel-Bengelsdorf B."/>
            <person name="Bengelsdorf F."/>
            <person name="Daniel R."/>
            <person name="Duerre P."/>
        </authorList>
    </citation>
    <scope>NUCLEOTIDE SEQUENCE [LARGE SCALE GENOMIC DNA]</scope>
    <source>
        <strain evidence="3 4">DSM 605</strain>
    </source>
</reference>
<dbReference type="InterPro" id="IPR014464">
    <property type="entry name" value="CvfB_fam"/>
</dbReference>
<dbReference type="Pfam" id="PF17783">
    <property type="entry name" value="WHD_CvfB"/>
    <property type="match status" value="1"/>
</dbReference>
<dbReference type="InterPro" id="IPR036388">
    <property type="entry name" value="WH-like_DNA-bd_sf"/>
</dbReference>
<dbReference type="STRING" id="1121307.CLCY_1c02300"/>
<dbReference type="InterPro" id="IPR048587">
    <property type="entry name" value="CvfB_S1_3rd"/>
</dbReference>
<protein>
    <recommendedName>
        <fullName evidence="2">S1 motif domain-containing protein</fullName>
    </recommendedName>
</protein>
<dbReference type="RefSeq" id="WP_048571390.1">
    <property type="nucleotide sequence ID" value="NZ_LFVU01000028.1"/>
</dbReference>
<dbReference type="OrthoDB" id="9801597at2"/>
<evidence type="ECO:0000313" key="4">
    <source>
        <dbReference type="Proteomes" id="UP000036756"/>
    </source>
</evidence>